<gene>
    <name evidence="9" type="ORF">BN1204_038420</name>
</gene>
<feature type="compositionally biased region" description="Polar residues" evidence="6">
    <location>
        <begin position="411"/>
        <end position="420"/>
    </location>
</feature>
<dbReference type="InterPro" id="IPR045014">
    <property type="entry name" value="TM41A/B"/>
</dbReference>
<feature type="transmembrane region" description="Helical" evidence="7">
    <location>
        <begin position="323"/>
        <end position="346"/>
    </location>
</feature>
<feature type="compositionally biased region" description="Basic and acidic residues" evidence="6">
    <location>
        <begin position="47"/>
        <end position="59"/>
    </location>
</feature>
<evidence type="ECO:0000259" key="8">
    <source>
        <dbReference type="Pfam" id="PF09335"/>
    </source>
</evidence>
<name>A0A0F7UIW6_NEOCL</name>
<accession>A0A0F7UIW6</accession>
<evidence type="ECO:0000256" key="2">
    <source>
        <dbReference type="ARBA" id="ARBA00022692"/>
    </source>
</evidence>
<evidence type="ECO:0000256" key="1">
    <source>
        <dbReference type="ARBA" id="ARBA00004141"/>
    </source>
</evidence>
<dbReference type="InterPro" id="IPR032816">
    <property type="entry name" value="VTT_dom"/>
</dbReference>
<feature type="domain" description="VTT" evidence="8">
    <location>
        <begin position="199"/>
        <end position="344"/>
    </location>
</feature>
<feature type="transmembrane region" description="Helical" evidence="7">
    <location>
        <begin position="213"/>
        <end position="237"/>
    </location>
</feature>
<dbReference type="GO" id="GO:0016020">
    <property type="term" value="C:membrane"/>
    <property type="evidence" value="ECO:0007669"/>
    <property type="project" value="UniProtKB-SubCell"/>
</dbReference>
<dbReference type="Pfam" id="PF09335">
    <property type="entry name" value="VTT_dom"/>
    <property type="match status" value="1"/>
</dbReference>
<feature type="compositionally biased region" description="Basic and acidic residues" evidence="6">
    <location>
        <begin position="83"/>
        <end position="93"/>
    </location>
</feature>
<feature type="compositionally biased region" description="Basic residues" evidence="6">
    <location>
        <begin position="60"/>
        <end position="72"/>
    </location>
</feature>
<feature type="transmembrane region" description="Helical" evidence="7">
    <location>
        <begin position="358"/>
        <end position="375"/>
    </location>
</feature>
<dbReference type="PANTHER" id="PTHR43220">
    <property type="match status" value="1"/>
</dbReference>
<evidence type="ECO:0000256" key="6">
    <source>
        <dbReference type="SAM" id="MobiDB-lite"/>
    </source>
</evidence>
<keyword evidence="3 7" id="KW-1133">Transmembrane helix</keyword>
<evidence type="ECO:0000256" key="5">
    <source>
        <dbReference type="ARBA" id="ARBA00025797"/>
    </source>
</evidence>
<keyword evidence="4 7" id="KW-0472">Membrane</keyword>
<dbReference type="AlphaFoldDB" id="A0A0F7UIW6"/>
<feature type="compositionally biased region" description="Low complexity" evidence="6">
    <location>
        <begin position="27"/>
        <end position="46"/>
    </location>
</feature>
<feature type="compositionally biased region" description="Basic and acidic residues" evidence="6">
    <location>
        <begin position="400"/>
        <end position="409"/>
    </location>
</feature>
<comment type="subcellular location">
    <subcellularLocation>
        <location evidence="1">Membrane</location>
        <topology evidence="1">Multi-pass membrane protein</topology>
    </subcellularLocation>
</comment>
<comment type="similarity">
    <text evidence="5">Belongs to the TMEM41 family.</text>
</comment>
<evidence type="ECO:0000256" key="7">
    <source>
        <dbReference type="SAM" id="Phobius"/>
    </source>
</evidence>
<evidence type="ECO:0000256" key="4">
    <source>
        <dbReference type="ARBA" id="ARBA00023136"/>
    </source>
</evidence>
<protein>
    <submittedName>
        <fullName evidence="9">SNARE associated Golgi protein, putative</fullName>
    </submittedName>
</protein>
<dbReference type="PANTHER" id="PTHR43220:SF18">
    <property type="entry name" value="TRANSMEMBRANE PROTEIN 41B"/>
    <property type="match status" value="1"/>
</dbReference>
<feature type="transmembrane region" description="Helical" evidence="7">
    <location>
        <begin position="292"/>
        <end position="311"/>
    </location>
</feature>
<reference evidence="9" key="1">
    <citation type="journal article" date="2015" name="PLoS ONE">
        <title>Comprehensive Evaluation of Toxoplasma gondii VEG and Neospora caninum LIV Genomes with Tachyzoite Stage Transcriptome and Proteome Defines Novel Transcript Features.</title>
        <authorList>
            <person name="Ramaprasad A."/>
            <person name="Mourier T."/>
            <person name="Naeem R."/>
            <person name="Malas T.B."/>
            <person name="Moussa E."/>
            <person name="Panigrahi A."/>
            <person name="Vermont S.J."/>
            <person name="Otto T.D."/>
            <person name="Wastling J."/>
            <person name="Pain A."/>
        </authorList>
    </citation>
    <scope>NUCLEOTIDE SEQUENCE</scope>
    <source>
        <strain evidence="9">Liverpool</strain>
    </source>
</reference>
<dbReference type="EMBL" id="LN714484">
    <property type="protein sequence ID" value="CEL68067.1"/>
    <property type="molecule type" value="Genomic_DNA"/>
</dbReference>
<feature type="region of interest" description="Disordered" evidence="6">
    <location>
        <begin position="389"/>
        <end position="420"/>
    </location>
</feature>
<feature type="transmembrane region" description="Helical" evidence="7">
    <location>
        <begin position="183"/>
        <end position="206"/>
    </location>
</feature>
<proteinExistence type="inferred from homology"/>
<organism evidence="9">
    <name type="scientific">Neospora caninum (strain Liverpool)</name>
    <dbReference type="NCBI Taxonomy" id="572307"/>
    <lineage>
        <taxon>Eukaryota</taxon>
        <taxon>Sar</taxon>
        <taxon>Alveolata</taxon>
        <taxon>Apicomplexa</taxon>
        <taxon>Conoidasida</taxon>
        <taxon>Coccidia</taxon>
        <taxon>Eucoccidiorida</taxon>
        <taxon>Eimeriorina</taxon>
        <taxon>Sarcocystidae</taxon>
        <taxon>Neospora</taxon>
    </lineage>
</organism>
<feature type="region of interest" description="Disordered" evidence="6">
    <location>
        <begin position="261"/>
        <end position="283"/>
    </location>
</feature>
<evidence type="ECO:0000313" key="9">
    <source>
        <dbReference type="EMBL" id="CEL68067.1"/>
    </source>
</evidence>
<sequence>MASSAGLRNAQKKSAAASDSFALPENGGSASPSSSRPSSPRALRGRSQAESEGLRGEGNRRRKDRSTTRSRARSTSGALPDSEMPRAEESAPKTARRRDLVVKFLIMAALFAVSASAVVTFYFQLPGLSASSREELLRFLPSSLSEGSKLRRIENVRGIFHVFAQYKEEHPAATLLFLSSCYLLYQAFPLFMITFTGTSTLVTILLGAMFSPLVAFCTANVLAAIGPSVAFFMFRWVGKPIVLFLVPEKLRKLQKVLHPSAHARSPSAGLRDGTTGQHRTGPGQRRRFDVDLFLTVLFLRVSPVFPNLFINAAAPLLEVPFDVFFTATLFGLMPNTILFVSMGSALTSLDSLNSSWRLWLLLCAMAGAVILLKVLRTRLRPKNDEAIHAELSSPSEEATEVLRKVEKRATATKTRQSRQT</sequence>
<keyword evidence="2 7" id="KW-0812">Transmembrane</keyword>
<evidence type="ECO:0000256" key="3">
    <source>
        <dbReference type="ARBA" id="ARBA00022989"/>
    </source>
</evidence>
<feature type="region of interest" description="Disordered" evidence="6">
    <location>
        <begin position="1"/>
        <end position="93"/>
    </location>
</feature>
<feature type="transmembrane region" description="Helical" evidence="7">
    <location>
        <begin position="100"/>
        <end position="123"/>
    </location>
</feature>